<dbReference type="RefSeq" id="XP_041224450.1">
    <property type="nucleotide sequence ID" value="XM_041367288.1"/>
</dbReference>
<dbReference type="PANTHER" id="PTHR13789:SF147">
    <property type="entry name" value="PUTATIVE (AFU_ORTHOLOGUE AFUA_2G01950)-RELATED"/>
    <property type="match status" value="1"/>
</dbReference>
<dbReference type="PANTHER" id="PTHR13789">
    <property type="entry name" value="MONOOXYGENASE"/>
    <property type="match status" value="1"/>
</dbReference>
<dbReference type="GeneID" id="64661586"/>
<feature type="domain" description="FAD-binding" evidence="6">
    <location>
        <begin position="334"/>
        <end position="398"/>
    </location>
</feature>
<proteinExistence type="inferred from homology"/>
<dbReference type="SUPFAM" id="SSF54373">
    <property type="entry name" value="FAD-linked reductases, C-terminal domain"/>
    <property type="match status" value="1"/>
</dbReference>
<keyword evidence="3" id="KW-0274">FAD</keyword>
<comment type="similarity">
    <text evidence="1">Belongs to the paxM FAD-dependent monooxygenase family.</text>
</comment>
<evidence type="ECO:0000256" key="1">
    <source>
        <dbReference type="ARBA" id="ARBA00007992"/>
    </source>
</evidence>
<dbReference type="SUPFAM" id="SSF51905">
    <property type="entry name" value="FAD/NAD(P)-binding domain"/>
    <property type="match status" value="1"/>
</dbReference>
<evidence type="ECO:0000313" key="8">
    <source>
        <dbReference type="Proteomes" id="UP001195769"/>
    </source>
</evidence>
<dbReference type="AlphaFoldDB" id="A0AAD4HKK3"/>
<keyword evidence="2" id="KW-0285">Flavoprotein</keyword>
<sequence>MNAQQSETAGSTQPDHLYKGRRASLPLNIVVIGCGLGGLAAAYCLAQAGHNITILEAASAIGDIGAGIQSSPNVSRLLMRWGLGPQLQEIGVKIQALSLKRWSNDEVVGWTPLGNLIDKEYGFPFYLLHRADFHRVLYEAAEPHCNIRVNSRVVSVDPSKPSVTLASGEIVYADLLIGADGVKSVTREHVVGGPDKPRATGDAAYRALIPAEKLLQDDDLRPLVEKMESNIWMGPGGHIVGYTIRAKKEFNLVMMHPDDTEGGIESWTAEGNVDKMIETYKGWNTTLVTLSYTRLMLLLNGGAARSVQKLLALVPSTLNWRLMDRDPLPSWIHKDGKLALLGDSCHPMLPYRAQGSAMAIEDAAVLGNLFSHCSDRSQIAPLLYAYQSIRYHRATATQRSSSLNRFIFHKPDGPEQEERDREMRAAKEDALRVARGEKSTYTLTGNSNQWADKTKSDIQFGYDADEEVEKWWLVNGKRLMALAPSIELKPRVMSSANRDH</sequence>
<evidence type="ECO:0000259" key="6">
    <source>
        <dbReference type="Pfam" id="PF01494"/>
    </source>
</evidence>
<keyword evidence="4" id="KW-0560">Oxidoreductase</keyword>
<dbReference type="PRINTS" id="PR00420">
    <property type="entry name" value="RNGMNOXGNASE"/>
</dbReference>
<dbReference type="Gene3D" id="3.50.50.60">
    <property type="entry name" value="FAD/NAD(P)-binding domain"/>
    <property type="match status" value="1"/>
</dbReference>
<keyword evidence="5" id="KW-0503">Monooxygenase</keyword>
<dbReference type="InterPro" id="IPR002938">
    <property type="entry name" value="FAD-bd"/>
</dbReference>
<dbReference type="Pfam" id="PF01494">
    <property type="entry name" value="FAD_binding_3"/>
    <property type="match status" value="2"/>
</dbReference>
<evidence type="ECO:0000256" key="2">
    <source>
        <dbReference type="ARBA" id="ARBA00022630"/>
    </source>
</evidence>
<evidence type="ECO:0000256" key="4">
    <source>
        <dbReference type="ARBA" id="ARBA00023002"/>
    </source>
</evidence>
<dbReference type="GO" id="GO:0071949">
    <property type="term" value="F:FAD binding"/>
    <property type="evidence" value="ECO:0007669"/>
    <property type="project" value="InterPro"/>
</dbReference>
<keyword evidence="8" id="KW-1185">Reference proteome</keyword>
<gene>
    <name evidence="7" type="ORF">F5891DRAFT_1190369</name>
</gene>
<feature type="domain" description="FAD-binding" evidence="6">
    <location>
        <begin position="29"/>
        <end position="190"/>
    </location>
</feature>
<dbReference type="InterPro" id="IPR050493">
    <property type="entry name" value="FAD-dep_Monooxygenase_BioMet"/>
</dbReference>
<accession>A0AAD4HKK3</accession>
<protein>
    <recommendedName>
        <fullName evidence="6">FAD-binding domain-containing protein</fullName>
    </recommendedName>
</protein>
<evidence type="ECO:0000313" key="7">
    <source>
        <dbReference type="EMBL" id="KAG1898874.1"/>
    </source>
</evidence>
<dbReference type="EMBL" id="JABBWK010000036">
    <property type="protein sequence ID" value="KAG1898874.1"/>
    <property type="molecule type" value="Genomic_DNA"/>
</dbReference>
<dbReference type="GO" id="GO:0004497">
    <property type="term" value="F:monooxygenase activity"/>
    <property type="evidence" value="ECO:0007669"/>
    <property type="project" value="UniProtKB-KW"/>
</dbReference>
<comment type="caution">
    <text evidence="7">The sequence shown here is derived from an EMBL/GenBank/DDBJ whole genome shotgun (WGS) entry which is preliminary data.</text>
</comment>
<dbReference type="Proteomes" id="UP001195769">
    <property type="component" value="Unassembled WGS sequence"/>
</dbReference>
<dbReference type="InterPro" id="IPR036188">
    <property type="entry name" value="FAD/NAD-bd_sf"/>
</dbReference>
<evidence type="ECO:0000256" key="3">
    <source>
        <dbReference type="ARBA" id="ARBA00022827"/>
    </source>
</evidence>
<reference evidence="7" key="1">
    <citation type="journal article" date="2020" name="New Phytol.">
        <title>Comparative genomics reveals dynamic genome evolution in host specialist ectomycorrhizal fungi.</title>
        <authorList>
            <person name="Lofgren L.A."/>
            <person name="Nguyen N.H."/>
            <person name="Vilgalys R."/>
            <person name="Ruytinx J."/>
            <person name="Liao H.L."/>
            <person name="Branco S."/>
            <person name="Kuo A."/>
            <person name="LaButti K."/>
            <person name="Lipzen A."/>
            <person name="Andreopoulos W."/>
            <person name="Pangilinan J."/>
            <person name="Riley R."/>
            <person name="Hundley H."/>
            <person name="Na H."/>
            <person name="Barry K."/>
            <person name="Grigoriev I.V."/>
            <person name="Stajich J.E."/>
            <person name="Kennedy P.G."/>
        </authorList>
    </citation>
    <scope>NUCLEOTIDE SEQUENCE</scope>
    <source>
        <strain evidence="7">FC203</strain>
    </source>
</reference>
<organism evidence="7 8">
    <name type="scientific">Suillus fuscotomentosus</name>
    <dbReference type="NCBI Taxonomy" id="1912939"/>
    <lineage>
        <taxon>Eukaryota</taxon>
        <taxon>Fungi</taxon>
        <taxon>Dikarya</taxon>
        <taxon>Basidiomycota</taxon>
        <taxon>Agaricomycotina</taxon>
        <taxon>Agaricomycetes</taxon>
        <taxon>Agaricomycetidae</taxon>
        <taxon>Boletales</taxon>
        <taxon>Suillineae</taxon>
        <taxon>Suillaceae</taxon>
        <taxon>Suillus</taxon>
    </lineage>
</organism>
<evidence type="ECO:0000256" key="5">
    <source>
        <dbReference type="ARBA" id="ARBA00023033"/>
    </source>
</evidence>
<name>A0AAD4HKK3_9AGAM</name>